<dbReference type="PROSITE" id="PS51257">
    <property type="entry name" value="PROKAR_LIPOPROTEIN"/>
    <property type="match status" value="1"/>
</dbReference>
<evidence type="ECO:0008006" key="3">
    <source>
        <dbReference type="Google" id="ProtNLM"/>
    </source>
</evidence>
<reference evidence="1" key="1">
    <citation type="journal article" date="2021" name="PeerJ">
        <title>Extensive microbial diversity within the chicken gut microbiome revealed by metagenomics and culture.</title>
        <authorList>
            <person name="Gilroy R."/>
            <person name="Ravi A."/>
            <person name="Getino M."/>
            <person name="Pursley I."/>
            <person name="Horton D.L."/>
            <person name="Alikhan N.F."/>
            <person name="Baker D."/>
            <person name="Gharbi K."/>
            <person name="Hall N."/>
            <person name="Watson M."/>
            <person name="Adriaenssens E.M."/>
            <person name="Foster-Nyarko E."/>
            <person name="Jarju S."/>
            <person name="Secka A."/>
            <person name="Antonio M."/>
            <person name="Oren A."/>
            <person name="Chaudhuri R.R."/>
            <person name="La Ragione R."/>
            <person name="Hildebrand F."/>
            <person name="Pallen M.J."/>
        </authorList>
    </citation>
    <scope>NUCLEOTIDE SEQUENCE</scope>
    <source>
        <strain evidence="1">ChiHjej12B11-24981</strain>
    </source>
</reference>
<reference evidence="1" key="2">
    <citation type="submission" date="2021-04" db="EMBL/GenBank/DDBJ databases">
        <authorList>
            <person name="Gilroy R."/>
        </authorList>
    </citation>
    <scope>NUCLEOTIDE SEQUENCE</scope>
    <source>
        <strain evidence="1">ChiHjej12B11-24981</strain>
    </source>
</reference>
<dbReference type="AlphaFoldDB" id="A0A9D2CW15"/>
<dbReference type="Pfam" id="PF04390">
    <property type="entry name" value="LptE"/>
    <property type="match status" value="1"/>
</dbReference>
<comment type="caution">
    <text evidence="1">The sequence shown here is derived from an EMBL/GenBank/DDBJ whole genome shotgun (WGS) entry which is preliminary data.</text>
</comment>
<dbReference type="GO" id="GO:0043165">
    <property type="term" value="P:Gram-negative-bacterium-type cell outer membrane assembly"/>
    <property type="evidence" value="ECO:0007669"/>
    <property type="project" value="InterPro"/>
</dbReference>
<dbReference type="InterPro" id="IPR007485">
    <property type="entry name" value="LPS_assembly_LptE"/>
</dbReference>
<proteinExistence type="predicted"/>
<evidence type="ECO:0000313" key="2">
    <source>
        <dbReference type="Proteomes" id="UP000824023"/>
    </source>
</evidence>
<dbReference type="GO" id="GO:0019867">
    <property type="term" value="C:outer membrane"/>
    <property type="evidence" value="ECO:0007669"/>
    <property type="project" value="InterPro"/>
</dbReference>
<sequence length="175" mass="19780">MVWIKKVIIPIVALGMLPFLVTSCKVQIGLAPISSIDYSKVKTISIAEFQNHAEYVYAPLAIEFNQRLKDMFIQQTRLQLVNSGGDLELDGEITGYNQYNQGVDASGYSSEVKLTLTVNVRYVNNTNHEEDFEQQFSAFQTYDANQLLTAVQDELITLMVKDITEQIFNSTVANW</sequence>
<dbReference type="Gene3D" id="3.30.160.150">
    <property type="entry name" value="Lipoprotein like domain"/>
    <property type="match status" value="1"/>
</dbReference>
<organism evidence="1 2">
    <name type="scientific">Candidatus Bacteroides merdipullorum</name>
    <dbReference type="NCBI Taxonomy" id="2838474"/>
    <lineage>
        <taxon>Bacteria</taxon>
        <taxon>Pseudomonadati</taxon>
        <taxon>Bacteroidota</taxon>
        <taxon>Bacteroidia</taxon>
        <taxon>Bacteroidales</taxon>
        <taxon>Bacteroidaceae</taxon>
        <taxon>Bacteroides</taxon>
    </lineage>
</organism>
<dbReference type="EMBL" id="DXCK01000030">
    <property type="protein sequence ID" value="HIZ00951.1"/>
    <property type="molecule type" value="Genomic_DNA"/>
</dbReference>
<evidence type="ECO:0000313" key="1">
    <source>
        <dbReference type="EMBL" id="HIZ00951.1"/>
    </source>
</evidence>
<accession>A0A9D2CW15</accession>
<name>A0A9D2CW15_9BACE</name>
<gene>
    <name evidence="1" type="ORF">H9819_01690</name>
</gene>
<protein>
    <recommendedName>
        <fullName evidence="3">Lipopolysaccharide-assembly</fullName>
    </recommendedName>
</protein>
<dbReference type="Proteomes" id="UP000824023">
    <property type="component" value="Unassembled WGS sequence"/>
</dbReference>